<feature type="region of interest" description="Disordered" evidence="3">
    <location>
        <begin position="431"/>
        <end position="453"/>
    </location>
</feature>
<dbReference type="EC" id="2.4.1.301" evidence="5"/>
<evidence type="ECO:0000256" key="2">
    <source>
        <dbReference type="ARBA" id="ARBA00022679"/>
    </source>
</evidence>
<accession>A0A1J5RFE8</accession>
<evidence type="ECO:0000313" key="5">
    <source>
        <dbReference type="EMBL" id="OIQ94840.1"/>
    </source>
</evidence>
<dbReference type="SUPFAM" id="SSF53756">
    <property type="entry name" value="UDP-Glycosyltransferase/glycogen phosphorylase"/>
    <property type="match status" value="1"/>
</dbReference>
<sequence>MRAMANQAETQPAGADAVMKIAYFINQYPKVSHTFIRREIQALERQGFSVLRIALRGWDAELADVADLAERDQTHYVLRHGLRGLLGPLLGMTLRHPVRMSRALVWAARLARLNERSLPYHWIYVAEACQLVQWARAAGAVHVHAHFGTNSAEVVLLARLLGGPRFSFTVHGPEEFDKPLGIHLREKIEHSAFVVAISSFCRSQLFRWVGSAHWGKVEVVRCGIEPNFHSGVEVRCNPNRQLVCVGRLSEQKGHLLLIEAVALLAAEGEDFTLLLAGDGELRRQIEAAIAANGLGGRVVITGWMGSMQVRELLLGSRALVLSSFAEGLPVVVMEAMALGRPVVATQVAAMAELVEDGRSGWLCPAGDAAALAAAMRRCLHASEEQLTAMGTHARAVVLSRHDADREAQQLGNLFQGAANVAGAGAMNATDRLSERRALPPLESLARSDGRMLP</sequence>
<comment type="caution">
    <text evidence="5">The sequence shown here is derived from an EMBL/GenBank/DDBJ whole genome shotgun (WGS) entry which is preliminary data.</text>
</comment>
<dbReference type="EMBL" id="MLJW01000178">
    <property type="protein sequence ID" value="OIQ94840.1"/>
    <property type="molecule type" value="Genomic_DNA"/>
</dbReference>
<dbReference type="PANTHER" id="PTHR12526">
    <property type="entry name" value="GLYCOSYLTRANSFERASE"/>
    <property type="match status" value="1"/>
</dbReference>
<organism evidence="5">
    <name type="scientific">mine drainage metagenome</name>
    <dbReference type="NCBI Taxonomy" id="410659"/>
    <lineage>
        <taxon>unclassified sequences</taxon>
        <taxon>metagenomes</taxon>
        <taxon>ecological metagenomes</taxon>
    </lineage>
</organism>
<evidence type="ECO:0000259" key="4">
    <source>
        <dbReference type="Pfam" id="PF13439"/>
    </source>
</evidence>
<dbReference type="AlphaFoldDB" id="A0A1J5RFE8"/>
<reference evidence="5" key="1">
    <citation type="submission" date="2016-10" db="EMBL/GenBank/DDBJ databases">
        <title>Sequence of Gallionella enrichment culture.</title>
        <authorList>
            <person name="Poehlein A."/>
            <person name="Muehling M."/>
            <person name="Daniel R."/>
        </authorList>
    </citation>
    <scope>NUCLEOTIDE SEQUENCE</scope>
</reference>
<gene>
    <name evidence="5" type="primary">kanE_7</name>
    <name evidence="5" type="ORF">GALL_231950</name>
</gene>
<proteinExistence type="predicted"/>
<dbReference type="PANTHER" id="PTHR12526:SF510">
    <property type="entry name" value="D-INOSITOL 3-PHOSPHATE GLYCOSYLTRANSFERASE"/>
    <property type="match status" value="1"/>
</dbReference>
<dbReference type="Gene3D" id="3.40.50.2000">
    <property type="entry name" value="Glycogen Phosphorylase B"/>
    <property type="match status" value="2"/>
</dbReference>
<keyword evidence="2 5" id="KW-0808">Transferase</keyword>
<feature type="domain" description="Glycosyltransferase subfamily 4-like N-terminal" evidence="4">
    <location>
        <begin position="90"/>
        <end position="227"/>
    </location>
</feature>
<dbReference type="Pfam" id="PF13692">
    <property type="entry name" value="Glyco_trans_1_4"/>
    <property type="match status" value="1"/>
</dbReference>
<dbReference type="GO" id="GO:0016757">
    <property type="term" value="F:glycosyltransferase activity"/>
    <property type="evidence" value="ECO:0007669"/>
    <property type="project" value="UniProtKB-KW"/>
</dbReference>
<dbReference type="Pfam" id="PF13439">
    <property type="entry name" value="Glyco_transf_4"/>
    <property type="match status" value="1"/>
</dbReference>
<keyword evidence="1 5" id="KW-0328">Glycosyltransferase</keyword>
<dbReference type="CDD" id="cd03801">
    <property type="entry name" value="GT4_PimA-like"/>
    <property type="match status" value="1"/>
</dbReference>
<protein>
    <submittedName>
        <fullName evidence="5">Alpha-D-kanosaminyltransferase</fullName>
        <ecNumber evidence="5">2.4.1.301</ecNumber>
    </submittedName>
</protein>
<name>A0A1J5RFE8_9ZZZZ</name>
<evidence type="ECO:0000256" key="3">
    <source>
        <dbReference type="SAM" id="MobiDB-lite"/>
    </source>
</evidence>
<evidence type="ECO:0000256" key="1">
    <source>
        <dbReference type="ARBA" id="ARBA00022676"/>
    </source>
</evidence>
<dbReference type="InterPro" id="IPR028098">
    <property type="entry name" value="Glyco_trans_4-like_N"/>
</dbReference>